<dbReference type="RefSeq" id="WP_149299478.1">
    <property type="nucleotide sequence ID" value="NZ_VTWH01000002.1"/>
</dbReference>
<dbReference type="Proteomes" id="UP000324738">
    <property type="component" value="Unassembled WGS sequence"/>
</dbReference>
<feature type="coiled-coil region" evidence="1">
    <location>
        <begin position="41"/>
        <end position="68"/>
    </location>
</feature>
<accession>A0A5B0DVM7</accession>
<evidence type="ECO:0000256" key="1">
    <source>
        <dbReference type="SAM" id="Coils"/>
    </source>
</evidence>
<keyword evidence="1" id="KW-0175">Coiled coil</keyword>
<organism evidence="2 3">
    <name type="scientific">Aureimonas fodinaquatilis</name>
    <dbReference type="NCBI Taxonomy" id="2565783"/>
    <lineage>
        <taxon>Bacteria</taxon>
        <taxon>Pseudomonadati</taxon>
        <taxon>Pseudomonadota</taxon>
        <taxon>Alphaproteobacteria</taxon>
        <taxon>Hyphomicrobiales</taxon>
        <taxon>Aurantimonadaceae</taxon>
        <taxon>Aureimonas</taxon>
    </lineage>
</organism>
<gene>
    <name evidence="2" type="ORF">FPY71_08150</name>
</gene>
<keyword evidence="3" id="KW-1185">Reference proteome</keyword>
<protein>
    <submittedName>
        <fullName evidence="2">Septum formation initiator family protein</fullName>
    </submittedName>
</protein>
<dbReference type="AlphaFoldDB" id="A0A5B0DVM7"/>
<evidence type="ECO:0000313" key="2">
    <source>
        <dbReference type="EMBL" id="KAA0970473.1"/>
    </source>
</evidence>
<comment type="caution">
    <text evidence="2">The sequence shown here is derived from an EMBL/GenBank/DDBJ whole genome shotgun (WGS) entry which is preliminary data.</text>
</comment>
<dbReference type="EMBL" id="VTWH01000002">
    <property type="protein sequence ID" value="KAA0970473.1"/>
    <property type="molecule type" value="Genomic_DNA"/>
</dbReference>
<proteinExistence type="predicted"/>
<evidence type="ECO:0000313" key="3">
    <source>
        <dbReference type="Proteomes" id="UP000324738"/>
    </source>
</evidence>
<name>A0A5B0DVM7_9HYPH</name>
<reference evidence="2 3" key="1">
    <citation type="submission" date="2019-08" db="EMBL/GenBank/DDBJ databases">
        <title>Aureimonas fodiniaquatilis sp. nov., isolated from a coal mine wastewater.</title>
        <authorList>
            <person name="Kim W."/>
        </authorList>
    </citation>
    <scope>NUCLEOTIDE SEQUENCE [LARGE SCALE GENOMIC DNA]</scope>
    <source>
        <strain evidence="2 3">CAU 1482</strain>
    </source>
</reference>
<dbReference type="OrthoDB" id="9815600at2"/>
<sequence length="102" mass="11801">MRTIQKRNSRMGRLILPVLTLAVLAYFGLQSQQGRYGLESKRELTELLDKRSAELDALLDKRQGLETRVQMMRDGTLERDMLDERARRALNVGTVDEIVILR</sequence>